<organism evidence="2 3">
    <name type="scientific">Scytalidium lignicola</name>
    <name type="common">Hyphomycete</name>
    <dbReference type="NCBI Taxonomy" id="5539"/>
    <lineage>
        <taxon>Eukaryota</taxon>
        <taxon>Fungi</taxon>
        <taxon>Dikarya</taxon>
        <taxon>Ascomycota</taxon>
        <taxon>Pezizomycotina</taxon>
        <taxon>Leotiomycetes</taxon>
        <taxon>Leotiomycetes incertae sedis</taxon>
        <taxon>Scytalidium</taxon>
    </lineage>
</organism>
<feature type="compositionally biased region" description="Polar residues" evidence="1">
    <location>
        <begin position="192"/>
        <end position="210"/>
    </location>
</feature>
<reference evidence="2 3" key="1">
    <citation type="submission" date="2018-05" db="EMBL/GenBank/DDBJ databases">
        <title>Draft genome sequence of Scytalidium lignicola DSM 105466, a ubiquitous saprotrophic fungus.</title>
        <authorList>
            <person name="Buettner E."/>
            <person name="Gebauer A.M."/>
            <person name="Hofrichter M."/>
            <person name="Liers C."/>
            <person name="Kellner H."/>
        </authorList>
    </citation>
    <scope>NUCLEOTIDE SEQUENCE [LARGE SCALE GENOMIC DNA]</scope>
    <source>
        <strain evidence="2 3">DSM 105466</strain>
    </source>
</reference>
<feature type="non-terminal residue" evidence="2">
    <location>
        <position position="1"/>
    </location>
</feature>
<dbReference type="AlphaFoldDB" id="A0A3E2HAE3"/>
<evidence type="ECO:0000313" key="2">
    <source>
        <dbReference type="EMBL" id="RFU30384.1"/>
    </source>
</evidence>
<gene>
    <name evidence="2" type="ORF">B7463_g5941</name>
</gene>
<evidence type="ECO:0000313" key="3">
    <source>
        <dbReference type="Proteomes" id="UP000258309"/>
    </source>
</evidence>
<feature type="region of interest" description="Disordered" evidence="1">
    <location>
        <begin position="185"/>
        <end position="213"/>
    </location>
</feature>
<proteinExistence type="predicted"/>
<dbReference type="EMBL" id="NCSJ02000101">
    <property type="protein sequence ID" value="RFU30384.1"/>
    <property type="molecule type" value="Genomic_DNA"/>
</dbReference>
<evidence type="ECO:0000256" key="1">
    <source>
        <dbReference type="SAM" id="MobiDB-lite"/>
    </source>
</evidence>
<dbReference type="OrthoDB" id="3537171at2759"/>
<comment type="caution">
    <text evidence="2">The sequence shown here is derived from an EMBL/GenBank/DDBJ whole genome shotgun (WGS) entry which is preliminary data.</text>
</comment>
<name>A0A3E2HAE3_SCYLI</name>
<keyword evidence="3" id="KW-1185">Reference proteome</keyword>
<dbReference type="Proteomes" id="UP000258309">
    <property type="component" value="Unassembled WGS sequence"/>
</dbReference>
<feature type="non-terminal residue" evidence="2">
    <location>
        <position position="318"/>
    </location>
</feature>
<protein>
    <submittedName>
        <fullName evidence="2">Uncharacterized protein</fullName>
    </submittedName>
</protein>
<sequence>MASYMTTSFAAEGRILRETDAVPGAIARLSTLESCNYETFHCMKEECFCNGGTLPKQGYNHYVIILSTKKFRIGTRCAVAIITSVRGMSLREYMDDYEYFKVDLIPIKQDDYLEYHECKEYQLRLAKNANMRKQSFVVISHIWDVPISCLKVATFSWSKLKKLQLQRGSFDYLLSRFDIELESESPPLENAQKAQSPTNQKPKGNKNGNYSPEIPEQQRYFDYGYNNYDYYGPRVSSYQGGYIGYPNYNYYGNYYGYANSSAWASSPAIMPPSPPYYGHGDWGNLEKREEEMARLLGLPQTYLEERRRDRNRRIFGMV</sequence>
<accession>A0A3E2HAE3</accession>